<dbReference type="GO" id="GO:0005524">
    <property type="term" value="F:ATP binding"/>
    <property type="evidence" value="ECO:0007669"/>
    <property type="project" value="UniProtKB-KW"/>
</dbReference>
<feature type="region of interest" description="Disordered" evidence="5">
    <location>
        <begin position="67"/>
        <end position="101"/>
    </location>
</feature>
<name>A0AAW2NN08_9LAMI</name>
<keyword evidence="3 6" id="KW-0418">Kinase</keyword>
<reference evidence="6" key="2">
    <citation type="journal article" date="2024" name="Plant">
        <title>Genomic evolution and insights into agronomic trait innovations of Sesamum species.</title>
        <authorList>
            <person name="Miao H."/>
            <person name="Wang L."/>
            <person name="Qu L."/>
            <person name="Liu H."/>
            <person name="Sun Y."/>
            <person name="Le M."/>
            <person name="Wang Q."/>
            <person name="Wei S."/>
            <person name="Zheng Y."/>
            <person name="Lin W."/>
            <person name="Duan Y."/>
            <person name="Cao H."/>
            <person name="Xiong S."/>
            <person name="Wang X."/>
            <person name="Wei L."/>
            <person name="Li C."/>
            <person name="Ma Q."/>
            <person name="Ju M."/>
            <person name="Zhao R."/>
            <person name="Li G."/>
            <person name="Mu C."/>
            <person name="Tian Q."/>
            <person name="Mei H."/>
            <person name="Zhang T."/>
            <person name="Gao T."/>
            <person name="Zhang H."/>
        </authorList>
    </citation>
    <scope>NUCLEOTIDE SEQUENCE</scope>
    <source>
        <strain evidence="6">G01</strain>
    </source>
</reference>
<protein>
    <submittedName>
        <fullName evidence="6">Cysteine-rich receptor-like protein kinase</fullName>
    </submittedName>
</protein>
<evidence type="ECO:0000256" key="5">
    <source>
        <dbReference type="SAM" id="MobiDB-lite"/>
    </source>
</evidence>
<gene>
    <name evidence="6" type="ORF">Sangu_1289300</name>
</gene>
<evidence type="ECO:0000256" key="4">
    <source>
        <dbReference type="ARBA" id="ARBA00022840"/>
    </source>
</evidence>
<dbReference type="AlphaFoldDB" id="A0AAW2NN08"/>
<reference evidence="6" key="1">
    <citation type="submission" date="2020-06" db="EMBL/GenBank/DDBJ databases">
        <authorList>
            <person name="Li T."/>
            <person name="Hu X."/>
            <person name="Zhang T."/>
            <person name="Song X."/>
            <person name="Zhang H."/>
            <person name="Dai N."/>
            <person name="Sheng W."/>
            <person name="Hou X."/>
            <person name="Wei L."/>
        </authorList>
    </citation>
    <scope>NUCLEOTIDE SEQUENCE</scope>
    <source>
        <strain evidence="6">G01</strain>
        <tissue evidence="6">Leaf</tissue>
    </source>
</reference>
<keyword evidence="1" id="KW-0808">Transferase</keyword>
<dbReference type="PANTHER" id="PTHR47973">
    <property type="entry name" value="CYSTEINE-RICH RECEPTOR-LIKE PROTEIN KINASE 3"/>
    <property type="match status" value="1"/>
</dbReference>
<evidence type="ECO:0000256" key="3">
    <source>
        <dbReference type="ARBA" id="ARBA00022777"/>
    </source>
</evidence>
<organism evidence="6">
    <name type="scientific">Sesamum angustifolium</name>
    <dbReference type="NCBI Taxonomy" id="2727405"/>
    <lineage>
        <taxon>Eukaryota</taxon>
        <taxon>Viridiplantae</taxon>
        <taxon>Streptophyta</taxon>
        <taxon>Embryophyta</taxon>
        <taxon>Tracheophyta</taxon>
        <taxon>Spermatophyta</taxon>
        <taxon>Magnoliopsida</taxon>
        <taxon>eudicotyledons</taxon>
        <taxon>Gunneridae</taxon>
        <taxon>Pentapetalae</taxon>
        <taxon>asterids</taxon>
        <taxon>lamiids</taxon>
        <taxon>Lamiales</taxon>
        <taxon>Pedaliaceae</taxon>
        <taxon>Sesamum</taxon>
    </lineage>
</organism>
<proteinExistence type="predicted"/>
<comment type="caution">
    <text evidence="6">The sequence shown here is derived from an EMBL/GenBank/DDBJ whole genome shotgun (WGS) entry which is preliminary data.</text>
</comment>
<dbReference type="EMBL" id="JACGWK010000007">
    <property type="protein sequence ID" value="KAL0344019.1"/>
    <property type="molecule type" value="Genomic_DNA"/>
</dbReference>
<dbReference type="InterPro" id="IPR052059">
    <property type="entry name" value="CR_Ser/Thr_kinase"/>
</dbReference>
<evidence type="ECO:0000256" key="1">
    <source>
        <dbReference type="ARBA" id="ARBA00022679"/>
    </source>
</evidence>
<dbReference type="GO" id="GO:0016301">
    <property type="term" value="F:kinase activity"/>
    <property type="evidence" value="ECO:0007669"/>
    <property type="project" value="UniProtKB-KW"/>
</dbReference>
<keyword evidence="6" id="KW-0675">Receptor</keyword>
<sequence>MEAVKVLKVGLLCAQASVAQRPSMAEAVRMLTDENYEIPEPNQPPFLNTSTLSASSTRSSYSINSLASNMVPRHETSYPSTESFSIQSSEGQSRSEEIRLR</sequence>
<keyword evidence="4" id="KW-0067">ATP-binding</keyword>
<keyword evidence="2" id="KW-0547">Nucleotide-binding</keyword>
<accession>A0AAW2NN08</accession>
<evidence type="ECO:0000313" key="6">
    <source>
        <dbReference type="EMBL" id="KAL0344019.1"/>
    </source>
</evidence>
<feature type="compositionally biased region" description="Polar residues" evidence="5">
    <location>
        <begin position="77"/>
        <end position="92"/>
    </location>
</feature>
<evidence type="ECO:0000256" key="2">
    <source>
        <dbReference type="ARBA" id="ARBA00022741"/>
    </source>
</evidence>